<evidence type="ECO:0000256" key="1">
    <source>
        <dbReference type="SAM" id="MobiDB-lite"/>
    </source>
</evidence>
<reference evidence="2 3" key="1">
    <citation type="submission" date="2013-10" db="EMBL/GenBank/DDBJ databases">
        <title>The Genome Sequence of Ruminococcus lactaris CC59_002D.</title>
        <authorList>
            <consortium name="The Broad Institute Genomics Platform"/>
            <person name="Earl A."/>
            <person name="Allen-Vercoe E."/>
            <person name="Daigneault M."/>
            <person name="Young S.K."/>
            <person name="Zeng Q."/>
            <person name="Gargeya S."/>
            <person name="Fitzgerald M."/>
            <person name="Abouelleil A."/>
            <person name="Alvarado L."/>
            <person name="Chapman S.B."/>
            <person name="Gainer-Dewar J."/>
            <person name="Goldberg J."/>
            <person name="Griggs A."/>
            <person name="Gujja S."/>
            <person name="Hansen M."/>
            <person name="Howarth C."/>
            <person name="Imamovic A."/>
            <person name="Ireland A."/>
            <person name="Larimer J."/>
            <person name="McCowan C."/>
            <person name="Murphy C."/>
            <person name="Pearson M."/>
            <person name="Poon T.W."/>
            <person name="Priest M."/>
            <person name="Roberts A."/>
            <person name="Saif S."/>
            <person name="Shea T."/>
            <person name="Sykes S."/>
            <person name="Wortman J."/>
            <person name="Nusbaum C."/>
            <person name="Birren B."/>
        </authorList>
    </citation>
    <scope>NUCLEOTIDE SEQUENCE [LARGE SCALE GENOMIC DNA]</scope>
    <source>
        <strain evidence="2 3">CC59_002D</strain>
    </source>
</reference>
<evidence type="ECO:0000313" key="2">
    <source>
        <dbReference type="EMBL" id="ETD21949.1"/>
    </source>
</evidence>
<dbReference type="AlphaFoldDB" id="V8C3M8"/>
<gene>
    <name evidence="2" type="ORF">HMPREF1202_01765</name>
</gene>
<comment type="caution">
    <text evidence="2">The sequence shown here is derived from an EMBL/GenBank/DDBJ whole genome shotgun (WGS) entry which is preliminary data.</text>
</comment>
<name>V8C3M8_9FIRM</name>
<sequence>MDSEKLQRKGRIRTNRQNDKKWSERDDFKENGKYGGEQFGDPCDV</sequence>
<dbReference type="PATRIC" id="fig|1073376.3.peg.1813"/>
<feature type="region of interest" description="Disordered" evidence="1">
    <location>
        <begin position="1"/>
        <end position="45"/>
    </location>
</feature>
<dbReference type="EMBL" id="AZJE01000022">
    <property type="protein sequence ID" value="ETD21949.1"/>
    <property type="molecule type" value="Genomic_DNA"/>
</dbReference>
<proteinExistence type="predicted"/>
<protein>
    <submittedName>
        <fullName evidence="2">Uncharacterized protein</fullName>
    </submittedName>
</protein>
<dbReference type="HOGENOM" id="CLU_3204897_0_0_9"/>
<feature type="compositionally biased region" description="Basic and acidic residues" evidence="1">
    <location>
        <begin position="16"/>
        <end position="32"/>
    </location>
</feature>
<accession>V8C3M8</accession>
<dbReference type="RefSeq" id="WP_023922289.1">
    <property type="nucleotide sequence ID" value="NZ_KI669409.1"/>
</dbReference>
<dbReference type="Proteomes" id="UP000018683">
    <property type="component" value="Unassembled WGS sequence"/>
</dbReference>
<organism evidence="2 3">
    <name type="scientific">[Ruminococcus] lactaris CC59_002D</name>
    <dbReference type="NCBI Taxonomy" id="1073376"/>
    <lineage>
        <taxon>Bacteria</taxon>
        <taxon>Bacillati</taxon>
        <taxon>Bacillota</taxon>
        <taxon>Clostridia</taxon>
        <taxon>Lachnospirales</taxon>
        <taxon>Lachnospiraceae</taxon>
        <taxon>Mediterraneibacter</taxon>
    </lineage>
</organism>
<evidence type="ECO:0000313" key="3">
    <source>
        <dbReference type="Proteomes" id="UP000018683"/>
    </source>
</evidence>